<dbReference type="InterPro" id="IPR015158">
    <property type="entry name" value="Bud22_dom"/>
</dbReference>
<feature type="compositionally biased region" description="Basic and acidic residues" evidence="2">
    <location>
        <begin position="164"/>
        <end position="196"/>
    </location>
</feature>
<feature type="region of interest" description="Disordered" evidence="2">
    <location>
        <begin position="161"/>
        <end position="452"/>
    </location>
</feature>
<organism evidence="4 5">
    <name type="scientific">Penicillium diatomitis</name>
    <dbReference type="NCBI Taxonomy" id="2819901"/>
    <lineage>
        <taxon>Eukaryota</taxon>
        <taxon>Fungi</taxon>
        <taxon>Dikarya</taxon>
        <taxon>Ascomycota</taxon>
        <taxon>Pezizomycotina</taxon>
        <taxon>Eurotiomycetes</taxon>
        <taxon>Eurotiomycetidae</taxon>
        <taxon>Eurotiales</taxon>
        <taxon>Aspergillaceae</taxon>
        <taxon>Penicillium</taxon>
    </lineage>
</organism>
<dbReference type="PANTHER" id="PTHR23325:SF1">
    <property type="entry name" value="SERUM RESPONSE FACTOR-BINDING PROTEIN 1"/>
    <property type="match status" value="1"/>
</dbReference>
<dbReference type="GO" id="GO:0005634">
    <property type="term" value="C:nucleus"/>
    <property type="evidence" value="ECO:0007669"/>
    <property type="project" value="TreeGrafter"/>
</dbReference>
<reference evidence="4" key="2">
    <citation type="journal article" date="2023" name="IMA Fungus">
        <title>Comparative genomic study of the Penicillium genus elucidates a diverse pangenome and 15 lateral gene transfer events.</title>
        <authorList>
            <person name="Petersen C."/>
            <person name="Sorensen T."/>
            <person name="Nielsen M.R."/>
            <person name="Sondergaard T.E."/>
            <person name="Sorensen J.L."/>
            <person name="Fitzpatrick D.A."/>
            <person name="Frisvad J.C."/>
            <person name="Nielsen K.L."/>
        </authorList>
    </citation>
    <scope>NUCLEOTIDE SEQUENCE</scope>
    <source>
        <strain evidence="4">IBT 30728</strain>
    </source>
</reference>
<proteinExistence type="predicted"/>
<protein>
    <recommendedName>
        <fullName evidence="3">Bud22 domain-containing protein</fullName>
    </recommendedName>
</protein>
<dbReference type="Pfam" id="PF09073">
    <property type="entry name" value="BUD22"/>
    <property type="match status" value="1"/>
</dbReference>
<evidence type="ECO:0000313" key="4">
    <source>
        <dbReference type="EMBL" id="KAJ5495883.1"/>
    </source>
</evidence>
<feature type="compositionally biased region" description="Acidic residues" evidence="2">
    <location>
        <begin position="245"/>
        <end position="263"/>
    </location>
</feature>
<name>A0A9W9XMZ2_9EURO</name>
<evidence type="ECO:0000259" key="3">
    <source>
        <dbReference type="Pfam" id="PF09073"/>
    </source>
</evidence>
<sequence length="464" mass="50869">MPKRKLSELHGQSRLDTRKLSIKAVRLTTKFEQGVQILAKGLKTARGFERQKLSRREKTAKSENNGATLQRLAEEVEALKAIDYPLTAERYLFKQLVKTKRVAETPTFKEFQEAKNVKLDGPKSAAESNVYGRLFKSTPVKNVLPDIITGIRKLLGVDDLPAGKSEKRSEPKVPVKKEKSAAPPKEDDISESKDEGAGITKSTKATAKHDSGSNSEDGEAQFVSGDEDMDSDDLAQFDSRLAPGTDEEEEEEEEEESGSESDDELAHRRNLADDISDSVSRSPSPDFSGEDSPPPKKAKGDKASKDPVQSTTFLPSLMMGGYWSGSEEEATDDEAAGPPKRKNRMGQQARRALWEKKYGAKANHIQEEQKKQQYSRDTGWDTRKGATGAPGGRGGPRGGRGGGFGAGRPSYQEYQQGGPGQSHTNKPRGPPKDTGPLHPSWEAKKKLKEQASTVKFQGKKVVFD</sequence>
<dbReference type="AlphaFoldDB" id="A0A9W9XMZ2"/>
<dbReference type="PANTHER" id="PTHR23325">
    <property type="entry name" value="SERUM RESPONSE FACTOR-BINDING"/>
    <property type="match status" value="1"/>
</dbReference>
<feature type="compositionally biased region" description="Acidic residues" evidence="2">
    <location>
        <begin position="326"/>
        <end position="335"/>
    </location>
</feature>
<dbReference type="RefSeq" id="XP_056794896.1">
    <property type="nucleotide sequence ID" value="XM_056930603.1"/>
</dbReference>
<accession>A0A9W9XMZ2</accession>
<feature type="domain" description="Bud22" evidence="3">
    <location>
        <begin position="32"/>
        <end position="464"/>
    </location>
</feature>
<comment type="caution">
    <text evidence="4">The sequence shown here is derived from an EMBL/GenBank/DDBJ whole genome shotgun (WGS) entry which is preliminary data.</text>
</comment>
<feature type="compositionally biased region" description="Gly residues" evidence="2">
    <location>
        <begin position="388"/>
        <end position="406"/>
    </location>
</feature>
<reference evidence="4" key="1">
    <citation type="submission" date="2022-12" db="EMBL/GenBank/DDBJ databases">
        <authorList>
            <person name="Petersen C."/>
        </authorList>
    </citation>
    <scope>NUCLEOTIDE SEQUENCE</scope>
    <source>
        <strain evidence="4">IBT 30728</strain>
    </source>
</reference>
<keyword evidence="1" id="KW-0175">Coiled coil</keyword>
<gene>
    <name evidence="4" type="ORF">N7539_000999</name>
</gene>
<feature type="compositionally biased region" description="Acidic residues" evidence="2">
    <location>
        <begin position="225"/>
        <end position="235"/>
    </location>
</feature>
<dbReference type="GeneID" id="81620852"/>
<evidence type="ECO:0000256" key="1">
    <source>
        <dbReference type="ARBA" id="ARBA00023054"/>
    </source>
</evidence>
<dbReference type="GO" id="GO:0030686">
    <property type="term" value="C:90S preribosome"/>
    <property type="evidence" value="ECO:0007669"/>
    <property type="project" value="TreeGrafter"/>
</dbReference>
<evidence type="ECO:0000256" key="2">
    <source>
        <dbReference type="SAM" id="MobiDB-lite"/>
    </source>
</evidence>
<feature type="compositionally biased region" description="Basic and acidic residues" evidence="2">
    <location>
        <begin position="352"/>
        <end position="371"/>
    </location>
</feature>
<evidence type="ECO:0000313" key="5">
    <source>
        <dbReference type="Proteomes" id="UP001148312"/>
    </source>
</evidence>
<keyword evidence="5" id="KW-1185">Reference proteome</keyword>
<dbReference type="EMBL" id="JAPWDQ010000001">
    <property type="protein sequence ID" value="KAJ5495883.1"/>
    <property type="molecule type" value="Genomic_DNA"/>
</dbReference>
<dbReference type="InterPro" id="IPR037393">
    <property type="entry name" value="Bud22/SRFB1"/>
</dbReference>
<dbReference type="Proteomes" id="UP001148312">
    <property type="component" value="Unassembled WGS sequence"/>
</dbReference>
<dbReference type="GO" id="GO:0030490">
    <property type="term" value="P:maturation of SSU-rRNA"/>
    <property type="evidence" value="ECO:0007669"/>
    <property type="project" value="TreeGrafter"/>
</dbReference>